<organism evidence="7 8">
    <name type="scientific">Nocardioides humi</name>
    <dbReference type="NCBI Taxonomy" id="449461"/>
    <lineage>
        <taxon>Bacteria</taxon>
        <taxon>Bacillati</taxon>
        <taxon>Actinomycetota</taxon>
        <taxon>Actinomycetes</taxon>
        <taxon>Propionibacteriales</taxon>
        <taxon>Nocardioidaceae</taxon>
        <taxon>Nocardioides</taxon>
    </lineage>
</organism>
<dbReference type="InterPro" id="IPR038330">
    <property type="entry name" value="TspO/MBR-related_sf"/>
</dbReference>
<keyword evidence="8" id="KW-1185">Reference proteome</keyword>
<evidence type="ECO:0000256" key="6">
    <source>
        <dbReference type="SAM" id="Phobius"/>
    </source>
</evidence>
<dbReference type="PANTHER" id="PTHR10057:SF0">
    <property type="entry name" value="TRANSLOCATOR PROTEIN"/>
    <property type="match status" value="1"/>
</dbReference>
<dbReference type="RefSeq" id="WP_141003661.1">
    <property type="nucleotide sequence ID" value="NZ_BAAAOR010000002.1"/>
</dbReference>
<keyword evidence="5 6" id="KW-0472">Membrane</keyword>
<evidence type="ECO:0000256" key="1">
    <source>
        <dbReference type="ARBA" id="ARBA00004141"/>
    </source>
</evidence>
<name>A0ABN1ZRI1_9ACTN</name>
<dbReference type="EMBL" id="BAAAOR010000002">
    <property type="protein sequence ID" value="GAA1502865.1"/>
    <property type="molecule type" value="Genomic_DNA"/>
</dbReference>
<dbReference type="InterPro" id="IPR004307">
    <property type="entry name" value="TspO_MBR"/>
</dbReference>
<comment type="similarity">
    <text evidence="2">Belongs to the TspO/BZRP family.</text>
</comment>
<feature type="transmembrane region" description="Helical" evidence="6">
    <location>
        <begin position="110"/>
        <end position="131"/>
    </location>
</feature>
<feature type="transmembrane region" description="Helical" evidence="6">
    <location>
        <begin position="138"/>
        <end position="161"/>
    </location>
</feature>
<keyword evidence="4 6" id="KW-1133">Transmembrane helix</keyword>
<dbReference type="Gene3D" id="1.20.1260.100">
    <property type="entry name" value="TspO/MBR protein"/>
    <property type="match status" value="1"/>
</dbReference>
<evidence type="ECO:0000313" key="8">
    <source>
        <dbReference type="Proteomes" id="UP001500842"/>
    </source>
</evidence>
<evidence type="ECO:0000256" key="5">
    <source>
        <dbReference type="ARBA" id="ARBA00023136"/>
    </source>
</evidence>
<feature type="transmembrane region" description="Helical" evidence="6">
    <location>
        <begin position="15"/>
        <end position="36"/>
    </location>
</feature>
<dbReference type="Proteomes" id="UP001500842">
    <property type="component" value="Unassembled WGS sequence"/>
</dbReference>
<proteinExistence type="inferred from homology"/>
<dbReference type="CDD" id="cd15904">
    <property type="entry name" value="TSPO_MBR"/>
    <property type="match status" value="1"/>
</dbReference>
<comment type="subcellular location">
    <subcellularLocation>
        <location evidence="1">Membrane</location>
        <topology evidence="1">Multi-pass membrane protein</topology>
    </subcellularLocation>
</comment>
<accession>A0ABN1ZRI1</accession>
<evidence type="ECO:0000313" key="7">
    <source>
        <dbReference type="EMBL" id="GAA1502865.1"/>
    </source>
</evidence>
<feature type="transmembrane region" description="Helical" evidence="6">
    <location>
        <begin position="56"/>
        <end position="77"/>
    </location>
</feature>
<evidence type="ECO:0000256" key="3">
    <source>
        <dbReference type="ARBA" id="ARBA00022692"/>
    </source>
</evidence>
<evidence type="ECO:0000256" key="2">
    <source>
        <dbReference type="ARBA" id="ARBA00007524"/>
    </source>
</evidence>
<keyword evidence="3 6" id="KW-0812">Transmembrane</keyword>
<comment type="caution">
    <text evidence="7">The sequence shown here is derived from an EMBL/GenBank/DDBJ whole genome shotgun (WGS) entry which is preliminary data.</text>
</comment>
<reference evidence="7 8" key="1">
    <citation type="journal article" date="2019" name="Int. J. Syst. Evol. Microbiol.">
        <title>The Global Catalogue of Microorganisms (GCM) 10K type strain sequencing project: providing services to taxonomists for standard genome sequencing and annotation.</title>
        <authorList>
            <consortium name="The Broad Institute Genomics Platform"/>
            <consortium name="The Broad Institute Genome Sequencing Center for Infectious Disease"/>
            <person name="Wu L."/>
            <person name="Ma J."/>
        </authorList>
    </citation>
    <scope>NUCLEOTIDE SEQUENCE [LARGE SCALE GENOMIC DNA]</scope>
    <source>
        <strain evidence="7 8">JCM 14942</strain>
    </source>
</reference>
<evidence type="ECO:0000256" key="4">
    <source>
        <dbReference type="ARBA" id="ARBA00022989"/>
    </source>
</evidence>
<dbReference type="PIRSF" id="PIRSF005859">
    <property type="entry name" value="PBR"/>
    <property type="match status" value="1"/>
</dbReference>
<dbReference type="PANTHER" id="PTHR10057">
    <property type="entry name" value="PERIPHERAL-TYPE BENZODIAZEPINE RECEPTOR"/>
    <property type="match status" value="1"/>
</dbReference>
<feature type="transmembrane region" description="Helical" evidence="6">
    <location>
        <begin position="84"/>
        <end position="104"/>
    </location>
</feature>
<protein>
    <submittedName>
        <fullName evidence="7">Tryptophan-rich sensory protein</fullName>
    </submittedName>
</protein>
<gene>
    <name evidence="7" type="ORF">GCM10009788_02610</name>
</gene>
<sequence>MTTSTAASPSPAREWLALLPFAAAVAVVAVLGGLAASSSGETYRSLDLPVFAPPAWVFGPVWTVLYVLIAVAGWLAWRAGAGALGVGAWVVQLLLNLAWTPLFFAADRYGWALVDIVALLAAIVVVIVLFARVARAAAWLLAPYLLWVGFATALNAGILALN</sequence>
<dbReference type="Pfam" id="PF03073">
    <property type="entry name" value="TspO_MBR"/>
    <property type="match status" value="1"/>
</dbReference>